<feature type="compositionally biased region" description="Polar residues" evidence="2">
    <location>
        <begin position="470"/>
        <end position="489"/>
    </location>
</feature>
<feature type="domain" description="C2H2-type" evidence="3">
    <location>
        <begin position="117"/>
        <end position="138"/>
    </location>
</feature>
<evidence type="ECO:0000313" key="5">
    <source>
        <dbReference type="Proteomes" id="UP001470230"/>
    </source>
</evidence>
<reference evidence="4 5" key="1">
    <citation type="submission" date="2024-04" db="EMBL/GenBank/DDBJ databases">
        <title>Tritrichomonas musculus Genome.</title>
        <authorList>
            <person name="Alves-Ferreira E."/>
            <person name="Grigg M."/>
            <person name="Lorenzi H."/>
            <person name="Galac M."/>
        </authorList>
    </citation>
    <scope>NUCLEOTIDE SEQUENCE [LARGE SCALE GENOMIC DNA]</scope>
    <source>
        <strain evidence="4 5">EAF2021</strain>
    </source>
</reference>
<organism evidence="4 5">
    <name type="scientific">Tritrichomonas musculus</name>
    <dbReference type="NCBI Taxonomy" id="1915356"/>
    <lineage>
        <taxon>Eukaryota</taxon>
        <taxon>Metamonada</taxon>
        <taxon>Parabasalia</taxon>
        <taxon>Tritrichomonadida</taxon>
        <taxon>Tritrichomonadidae</taxon>
        <taxon>Tritrichomonas</taxon>
    </lineage>
</organism>
<feature type="region of interest" description="Disordered" evidence="2">
    <location>
        <begin position="313"/>
        <end position="340"/>
    </location>
</feature>
<feature type="coiled-coil region" evidence="1">
    <location>
        <begin position="177"/>
        <end position="221"/>
    </location>
</feature>
<feature type="region of interest" description="Disordered" evidence="2">
    <location>
        <begin position="358"/>
        <end position="519"/>
    </location>
</feature>
<dbReference type="EMBL" id="JAPFFF010000037">
    <property type="protein sequence ID" value="KAK8842576.1"/>
    <property type="molecule type" value="Genomic_DNA"/>
</dbReference>
<evidence type="ECO:0000256" key="1">
    <source>
        <dbReference type="SAM" id="Coils"/>
    </source>
</evidence>
<dbReference type="InterPro" id="IPR013087">
    <property type="entry name" value="Znf_C2H2_type"/>
</dbReference>
<feature type="coiled-coil region" evidence="1">
    <location>
        <begin position="83"/>
        <end position="110"/>
    </location>
</feature>
<dbReference type="Gene3D" id="3.30.160.60">
    <property type="entry name" value="Classic Zinc Finger"/>
    <property type="match status" value="1"/>
</dbReference>
<accession>A0ABR2H8S6</accession>
<feature type="compositionally biased region" description="Low complexity" evidence="2">
    <location>
        <begin position="414"/>
        <end position="446"/>
    </location>
</feature>
<dbReference type="PROSITE" id="PS00028">
    <property type="entry name" value="ZINC_FINGER_C2H2_1"/>
    <property type="match status" value="1"/>
</dbReference>
<protein>
    <recommendedName>
        <fullName evidence="3">C2H2-type domain-containing protein</fullName>
    </recommendedName>
</protein>
<feature type="region of interest" description="Disordered" evidence="2">
    <location>
        <begin position="655"/>
        <end position="674"/>
    </location>
</feature>
<sequence>MLENNQPVIPSLASTLTDSGSIDWDLIQTVDPISLRSPNGIESMKLIAQQFLQATTVPLGNPALILKLLQVLQVIIGYLCTSYDDFTELIKQKELENHNLKEILENETQNIIIGAQCPTCNKVFKSAFFLDKHIIKSHPNIASLWQSLRMPYAINQTQLYTNFFPSEPVKSTPNAESEDIQKTLKEIKKELRHHNEKKHLQKKIENRISNVENQIVKLTSTISEPLLHYQAQMQSHPQQQPVIIQQPAVPQVVLQTIPVQRQVEIDPKASTTTNNKFDDELDRKKNIPHHHSHHKHKSHKVPSQQNLVEQATSPFLKPPSPNNFLDSDDSYNKNSDSILENDKIPVQDNVITNKNEAHIVNINENPTKERENTQNSTKNNIIDKPNLNDNKAKKKIKKKIKPTIEPNSLKPFLNQNSNPNQQQKQDQDQKNIIQNNHSNTNYNANNSYKPKIKDKNNIQKPIPNQVPKAQINNNPKNSDIETKNSNSKPNFGIIWKPPPNRTKNIIPDTSDDKNKEEPEEEIVIGIVKRNDYSSNTNFLNNVPKQGNVNISMNHQNITNVYTESEQEVSIPVRNNALVSPQKTFSTNQNNVEDDIDEDDNDLPRPFIQATTIKCVKSMPNQQPNCRLSPSSMASIPSISSDFGSPYVKKHKSLLQDMSSESDSKAPLVFHDIKK</sequence>
<evidence type="ECO:0000259" key="3">
    <source>
        <dbReference type="PROSITE" id="PS00028"/>
    </source>
</evidence>
<gene>
    <name evidence="4" type="ORF">M9Y10_025434</name>
</gene>
<evidence type="ECO:0000256" key="2">
    <source>
        <dbReference type="SAM" id="MobiDB-lite"/>
    </source>
</evidence>
<keyword evidence="5" id="KW-1185">Reference proteome</keyword>
<feature type="compositionally biased region" description="Basic residues" evidence="2">
    <location>
        <begin position="392"/>
        <end position="401"/>
    </location>
</feature>
<dbReference type="Proteomes" id="UP001470230">
    <property type="component" value="Unassembled WGS sequence"/>
</dbReference>
<name>A0ABR2H8S6_9EUKA</name>
<evidence type="ECO:0000313" key="4">
    <source>
        <dbReference type="EMBL" id="KAK8842576.1"/>
    </source>
</evidence>
<keyword evidence="1" id="KW-0175">Coiled coil</keyword>
<comment type="caution">
    <text evidence="4">The sequence shown here is derived from an EMBL/GenBank/DDBJ whole genome shotgun (WGS) entry which is preliminary data.</text>
</comment>
<proteinExistence type="predicted"/>